<dbReference type="RefSeq" id="WP_055425996.1">
    <property type="nucleotide sequence ID" value="NZ_FCOR01000010.1"/>
</dbReference>
<dbReference type="InterPro" id="IPR011199">
    <property type="entry name" value="Bacillithiol_biosynth_BshC"/>
</dbReference>
<dbReference type="NCBIfam" id="TIGR03998">
    <property type="entry name" value="thiol_BshC"/>
    <property type="match status" value="1"/>
</dbReference>
<feature type="coiled-coil region" evidence="2">
    <location>
        <begin position="51"/>
        <end position="78"/>
    </location>
</feature>
<dbReference type="InterPro" id="IPR055398">
    <property type="entry name" value="Rossmann-like_BshC"/>
</dbReference>
<dbReference type="STRING" id="1586267.GCA_001418685_01672"/>
<keyword evidence="6" id="KW-1185">Reference proteome</keyword>
<feature type="domain" description="Bacillithiol biosynthesis BshC N-terminal Rossmann-like" evidence="3">
    <location>
        <begin position="6"/>
        <end position="370"/>
    </location>
</feature>
<organism evidence="5 6">
    <name type="scientific">Apibacter mensalis</name>
    <dbReference type="NCBI Taxonomy" id="1586267"/>
    <lineage>
        <taxon>Bacteria</taxon>
        <taxon>Pseudomonadati</taxon>
        <taxon>Bacteroidota</taxon>
        <taxon>Flavobacteriia</taxon>
        <taxon>Flavobacteriales</taxon>
        <taxon>Weeksellaceae</taxon>
        <taxon>Apibacter</taxon>
    </lineage>
</organism>
<evidence type="ECO:0000259" key="3">
    <source>
        <dbReference type="Pfam" id="PF10079"/>
    </source>
</evidence>
<keyword evidence="2" id="KW-0175">Coiled coil</keyword>
<keyword evidence="1 2" id="KW-0436">Ligase</keyword>
<name>A0A0X3ART4_9FLAO</name>
<dbReference type="Pfam" id="PF24850">
    <property type="entry name" value="CC_BshC"/>
    <property type="match status" value="1"/>
</dbReference>
<feature type="domain" description="Bacillithiol biosynthesis BshC C-terminal coiled-coil" evidence="4">
    <location>
        <begin position="372"/>
        <end position="521"/>
    </location>
</feature>
<dbReference type="AlphaFoldDB" id="A0A0X3ART4"/>
<evidence type="ECO:0000313" key="6">
    <source>
        <dbReference type="Proteomes" id="UP000182761"/>
    </source>
</evidence>
<dbReference type="InterPro" id="IPR055399">
    <property type="entry name" value="CC_BshC"/>
</dbReference>
<evidence type="ECO:0000256" key="1">
    <source>
        <dbReference type="ARBA" id="ARBA00022598"/>
    </source>
</evidence>
<comment type="similarity">
    <text evidence="2">Belongs to the BshC family.</text>
</comment>
<accession>A0A0X3ART4</accession>
<reference evidence="5 6" key="1">
    <citation type="submission" date="2016-01" db="EMBL/GenBank/DDBJ databases">
        <authorList>
            <person name="McClelland M."/>
            <person name="Jain A."/>
            <person name="Saraogi P."/>
            <person name="Mendelson R."/>
            <person name="Westerman R."/>
            <person name="SanMiguel P."/>
            <person name="Csonka L."/>
        </authorList>
    </citation>
    <scope>NUCLEOTIDE SEQUENCE [LARGE SCALE GENOMIC DNA]</scope>
    <source>
        <strain evidence="5 6">R-53146</strain>
    </source>
</reference>
<evidence type="ECO:0000256" key="2">
    <source>
        <dbReference type="HAMAP-Rule" id="MF_01867"/>
    </source>
</evidence>
<dbReference type="EC" id="6.-.-.-" evidence="2"/>
<evidence type="ECO:0000259" key="4">
    <source>
        <dbReference type="Pfam" id="PF24850"/>
    </source>
</evidence>
<sequence length="532" mass="62992">MKNQINIADIPGINPLIKDYINKKESTTPFYGRNLSPESLLSQAKEKTSSYIHKEKLVKELQKQLEKLKLSDKQKTNLNNLSLANSVTITTGHQLNLMTGPVYFIYKILHAIKLCDEMNKYQSKFNFIPIFWMATEDHDFEEINHFYFNKNIIHWNEKHRDFVGEISTKGLKEILSDFYEQLKYYPFGKEVRKIIEKSYFSAANLSDATRILVHELFKEYGLLFIDGNSKSLKKLFIPFVKDDITEKRSFQIISSTIKKLKSNHYNIQVNPRKINFFYHKNWERNRIDETNGTYYILGSCKNFSEREILKEIDEHPENFSPNALMRPVYQEVLLPNVAYIGGNAEIAYWLELKDYFITQNIPFPILVPRNSFLLINEVQESKMKRLSWKINDLFLQKEKIINTIVEKKSSYMFDFSKYQSRLESIFDDLLIESANTNPSWKNMILAQKKKQFNGLEKINQRFYKANRLKHKEIVCNFENLHEELFPMGTWQERIFNFSSYYAIIGSDFLARIYKEINEFQSIVSVFNLEKGK</sequence>
<gene>
    <name evidence="2" type="primary">bshC</name>
    <name evidence="5" type="ORF">Ga0061079_11091</name>
</gene>
<dbReference type="GO" id="GO:0016874">
    <property type="term" value="F:ligase activity"/>
    <property type="evidence" value="ECO:0007669"/>
    <property type="project" value="UniProtKB-UniRule"/>
</dbReference>
<dbReference type="EMBL" id="FCOR01000010">
    <property type="protein sequence ID" value="CVK16807.1"/>
    <property type="molecule type" value="Genomic_DNA"/>
</dbReference>
<evidence type="ECO:0000313" key="5">
    <source>
        <dbReference type="EMBL" id="CVK16807.1"/>
    </source>
</evidence>
<protein>
    <recommendedName>
        <fullName evidence="2">Putative cysteine ligase BshC</fullName>
        <ecNumber evidence="2">6.-.-.-</ecNumber>
    </recommendedName>
</protein>
<proteinExistence type="inferred from homology"/>
<dbReference type="HAMAP" id="MF_01867">
    <property type="entry name" value="BshC"/>
    <property type="match status" value="1"/>
</dbReference>
<dbReference type="PIRSF" id="PIRSF012535">
    <property type="entry name" value="UCP012535"/>
    <property type="match status" value="1"/>
</dbReference>
<dbReference type="Pfam" id="PF10079">
    <property type="entry name" value="Rossmann-like_BshC"/>
    <property type="match status" value="1"/>
</dbReference>
<dbReference type="Proteomes" id="UP000182761">
    <property type="component" value="Unassembled WGS sequence"/>
</dbReference>